<dbReference type="OrthoDB" id="5295180at2"/>
<dbReference type="Proteomes" id="UP000190896">
    <property type="component" value="Unassembled WGS sequence"/>
</dbReference>
<evidence type="ECO:0000313" key="3">
    <source>
        <dbReference type="Proteomes" id="UP000190896"/>
    </source>
</evidence>
<evidence type="ECO:0000313" key="2">
    <source>
        <dbReference type="EMBL" id="OOZ36034.1"/>
    </source>
</evidence>
<comment type="caution">
    <text evidence="2">The sequence shown here is derived from an EMBL/GenBank/DDBJ whole genome shotgun (WGS) entry which is preliminary data.</text>
</comment>
<keyword evidence="1" id="KW-0812">Transmembrane</keyword>
<proteinExistence type="predicted"/>
<keyword evidence="1" id="KW-0472">Membrane</keyword>
<sequence length="172" mass="19655">MSNREQNSENKQRALRSPWILGIIGMIIIFVTANIVMITLSLDRPGLVDDNYYDRGQHYEKNMLKRQAKVREMGWQTKVEEPEYADIGKPATYGFRVTDKAGKPVEADSVTFYVYRPSDQDQDFSLPMKQVEPGYYKADVTFPLLGVWDILVSVRQGEFELNVPSQISAGVK</sequence>
<organism evidence="2 3">
    <name type="scientific">Solemya velesiana gill symbiont</name>
    <dbReference type="NCBI Taxonomy" id="1918948"/>
    <lineage>
        <taxon>Bacteria</taxon>
        <taxon>Pseudomonadati</taxon>
        <taxon>Pseudomonadota</taxon>
        <taxon>Gammaproteobacteria</taxon>
        <taxon>sulfur-oxidizing symbionts</taxon>
    </lineage>
</organism>
<protein>
    <recommendedName>
        <fullName evidence="4">Nitrogen fixation protein FixH</fullName>
    </recommendedName>
</protein>
<dbReference type="EMBL" id="MPRJ01000058">
    <property type="protein sequence ID" value="OOZ36034.1"/>
    <property type="molecule type" value="Genomic_DNA"/>
</dbReference>
<feature type="transmembrane region" description="Helical" evidence="1">
    <location>
        <begin position="20"/>
        <end position="42"/>
    </location>
</feature>
<name>A0A1T2KT58_9GAMM</name>
<dbReference type="AlphaFoldDB" id="A0A1T2KT58"/>
<dbReference type="RefSeq" id="WP_078487703.1">
    <property type="nucleotide sequence ID" value="NZ_MPRJ01000058.1"/>
</dbReference>
<dbReference type="InterPro" id="IPR008620">
    <property type="entry name" value="FixH"/>
</dbReference>
<accession>A0A1T2KT58</accession>
<reference evidence="2 3" key="1">
    <citation type="submission" date="2016-11" db="EMBL/GenBank/DDBJ databases">
        <title>Mixed transmission modes and dynamic genome evolution in an obligate animal-bacterial symbiosis.</title>
        <authorList>
            <person name="Russell S.L."/>
            <person name="Corbett-Detig R.B."/>
            <person name="Cavanaugh C.M."/>
        </authorList>
    </citation>
    <scope>NUCLEOTIDE SEQUENCE [LARGE SCALE GENOMIC DNA]</scope>
    <source>
        <strain evidence="2">Se-Cadez</strain>
    </source>
</reference>
<dbReference type="Pfam" id="PF05751">
    <property type="entry name" value="FixH"/>
    <property type="match status" value="1"/>
</dbReference>
<evidence type="ECO:0008006" key="4">
    <source>
        <dbReference type="Google" id="ProtNLM"/>
    </source>
</evidence>
<evidence type="ECO:0000256" key="1">
    <source>
        <dbReference type="SAM" id="Phobius"/>
    </source>
</evidence>
<keyword evidence="1" id="KW-1133">Transmembrane helix</keyword>
<gene>
    <name evidence="2" type="ORF">BOW51_09100</name>
</gene>
<keyword evidence="3" id="KW-1185">Reference proteome</keyword>